<comment type="caution">
    <text evidence="1">The sequence shown here is derived from an EMBL/GenBank/DDBJ whole genome shotgun (WGS) entry which is preliminary data.</text>
</comment>
<evidence type="ECO:0000313" key="1">
    <source>
        <dbReference type="EMBL" id="KMQ97980.1"/>
    </source>
</evidence>
<dbReference type="GO" id="GO:0003964">
    <property type="term" value="F:RNA-directed DNA polymerase activity"/>
    <property type="evidence" value="ECO:0007669"/>
    <property type="project" value="UniProtKB-KW"/>
</dbReference>
<dbReference type="AlphaFoldDB" id="A0A0J7P003"/>
<evidence type="ECO:0000313" key="2">
    <source>
        <dbReference type="Proteomes" id="UP000036403"/>
    </source>
</evidence>
<organism evidence="1 2">
    <name type="scientific">Lasius niger</name>
    <name type="common">Black garden ant</name>
    <dbReference type="NCBI Taxonomy" id="67767"/>
    <lineage>
        <taxon>Eukaryota</taxon>
        <taxon>Metazoa</taxon>
        <taxon>Ecdysozoa</taxon>
        <taxon>Arthropoda</taxon>
        <taxon>Hexapoda</taxon>
        <taxon>Insecta</taxon>
        <taxon>Pterygota</taxon>
        <taxon>Neoptera</taxon>
        <taxon>Endopterygota</taxon>
        <taxon>Hymenoptera</taxon>
        <taxon>Apocrita</taxon>
        <taxon>Aculeata</taxon>
        <taxon>Formicoidea</taxon>
        <taxon>Formicidae</taxon>
        <taxon>Formicinae</taxon>
        <taxon>Lasius</taxon>
        <taxon>Lasius</taxon>
    </lineage>
</organism>
<dbReference type="OrthoDB" id="6781751at2759"/>
<protein>
    <submittedName>
        <fullName evidence="1">Group ii intron reverse transcriptase maturase</fullName>
    </submittedName>
</protein>
<dbReference type="EMBL" id="LBMM01000601">
    <property type="protein sequence ID" value="KMQ97980.1"/>
    <property type="molecule type" value="Genomic_DNA"/>
</dbReference>
<dbReference type="Proteomes" id="UP000036403">
    <property type="component" value="Unassembled WGS sequence"/>
</dbReference>
<dbReference type="PaxDb" id="67767-A0A0J7P003"/>
<name>A0A0J7P003_LASNI</name>
<keyword evidence="2" id="KW-1185">Reference proteome</keyword>
<gene>
    <name evidence="1" type="ORF">RF55_1672</name>
</gene>
<sequence>MPQVTINLPSITGKIEAGITVGVNASLPDEKKLPILIQAGKPAIATMIKNNAIIWGLSQFHEVAARELFLNGIAAAIDLGLICTHAGTVVPDGDWEISSIVLPMQEEMAAVVRLITHEKMKVATTVIVATKANYWTMNHHTGQGAVQGHVKKVLDIFYKDRVTDSLVSAAHNLGKFVSTLKVLSIAGIESIRGVTPIVESSGAGLTLSSDDKLKYFGSMPAGTHRLAIAYEAGRRLLTNVLAPLCPDIQDFIAIPPKRMAVLAARASYHISASYLTGEARADYSDTENERYLGRLGTFITTQYKHSILAKSPHLAISKVEGYDDYDANFKTTLIKAQLSQRTAKGRTIEEIIEPFRAQEEQLQAVRQAFGINRPRMLSKPTHLN</sequence>
<keyword evidence="1" id="KW-0808">Transferase</keyword>
<reference evidence="1 2" key="1">
    <citation type="submission" date="2015-04" db="EMBL/GenBank/DDBJ databases">
        <title>Lasius niger genome sequencing.</title>
        <authorList>
            <person name="Konorov E.A."/>
            <person name="Nikitin M.A."/>
            <person name="Kirill M.V."/>
            <person name="Chang P."/>
        </authorList>
    </citation>
    <scope>NUCLEOTIDE SEQUENCE [LARGE SCALE GENOMIC DNA]</scope>
    <source>
        <tissue evidence="1">Whole</tissue>
    </source>
</reference>
<keyword evidence="1" id="KW-0695">RNA-directed DNA polymerase</keyword>
<accession>A0A0J7P003</accession>
<keyword evidence="1" id="KW-0548">Nucleotidyltransferase</keyword>
<proteinExistence type="predicted"/>